<dbReference type="InterPro" id="IPR027417">
    <property type="entry name" value="P-loop_NTPase"/>
</dbReference>
<evidence type="ECO:0000313" key="2">
    <source>
        <dbReference type="Proteomes" id="UP001623349"/>
    </source>
</evidence>
<dbReference type="EMBL" id="BAAFST010000005">
    <property type="protein sequence ID" value="GAB1289408.1"/>
    <property type="molecule type" value="Genomic_DNA"/>
</dbReference>
<dbReference type="Gene3D" id="3.40.50.300">
    <property type="entry name" value="P-loop containing nucleotide triphosphate hydrolases"/>
    <property type="match status" value="1"/>
</dbReference>
<dbReference type="SUPFAM" id="SSF52540">
    <property type="entry name" value="P-loop containing nucleoside triphosphate hydrolases"/>
    <property type="match status" value="1"/>
</dbReference>
<dbReference type="PANTHER" id="PTHR43394:SF1">
    <property type="entry name" value="ATP-BINDING CASSETTE SUB-FAMILY B MEMBER 10, MITOCHONDRIAL"/>
    <property type="match status" value="1"/>
</dbReference>
<sequence>MVVQEALDRAREGRTCIVIAHRLSTIQNADLIVVIEHGKVKEHGTHQQLLAQKGVYFSMVHIQAGTQNL</sequence>
<dbReference type="InterPro" id="IPR039421">
    <property type="entry name" value="Type_1_exporter"/>
</dbReference>
<dbReference type="PANTHER" id="PTHR43394">
    <property type="entry name" value="ATP-DEPENDENT PERMEASE MDL1, MITOCHONDRIAL"/>
    <property type="match status" value="1"/>
</dbReference>
<dbReference type="Proteomes" id="UP001623349">
    <property type="component" value="Unassembled WGS sequence"/>
</dbReference>
<name>A0ABQ0EQS4_APOSI</name>
<gene>
    <name evidence="1" type="ORF">APTSU1_000463800</name>
</gene>
<proteinExistence type="predicted"/>
<keyword evidence="2" id="KW-1185">Reference proteome</keyword>
<organism evidence="1 2">
    <name type="scientific">Apodemus speciosus</name>
    <name type="common">Large Japanese field mouse</name>
    <dbReference type="NCBI Taxonomy" id="105296"/>
    <lineage>
        <taxon>Eukaryota</taxon>
        <taxon>Metazoa</taxon>
        <taxon>Chordata</taxon>
        <taxon>Craniata</taxon>
        <taxon>Vertebrata</taxon>
        <taxon>Euteleostomi</taxon>
        <taxon>Mammalia</taxon>
        <taxon>Eutheria</taxon>
        <taxon>Euarchontoglires</taxon>
        <taxon>Glires</taxon>
        <taxon>Rodentia</taxon>
        <taxon>Myomorpha</taxon>
        <taxon>Muroidea</taxon>
        <taxon>Muridae</taxon>
        <taxon>Murinae</taxon>
        <taxon>Apodemus</taxon>
    </lineage>
</organism>
<accession>A0ABQ0EQS4</accession>
<evidence type="ECO:0000313" key="1">
    <source>
        <dbReference type="EMBL" id="GAB1289408.1"/>
    </source>
</evidence>
<comment type="caution">
    <text evidence="1">The sequence shown here is derived from an EMBL/GenBank/DDBJ whole genome shotgun (WGS) entry which is preliminary data.</text>
</comment>
<reference evidence="1 2" key="1">
    <citation type="submission" date="2024-08" db="EMBL/GenBank/DDBJ databases">
        <title>The draft genome of Apodemus speciosus.</title>
        <authorList>
            <person name="Nabeshima K."/>
            <person name="Suzuki S."/>
            <person name="Onuma M."/>
        </authorList>
    </citation>
    <scope>NUCLEOTIDE SEQUENCE [LARGE SCALE GENOMIC DNA]</scope>
    <source>
        <strain evidence="1">IB14-021</strain>
    </source>
</reference>
<protein>
    <submittedName>
        <fullName evidence="1">Phosphatidylcholine translocator ABCB4</fullName>
    </submittedName>
</protein>